<accession>A0A433JLS5</accession>
<gene>
    <name evidence="2" type="ORF">EKM59_01505</name>
</gene>
<evidence type="ECO:0000313" key="2">
    <source>
        <dbReference type="EMBL" id="RUQ90772.1"/>
    </source>
</evidence>
<feature type="coiled-coil region" evidence="1">
    <location>
        <begin position="1189"/>
        <end position="1220"/>
    </location>
</feature>
<evidence type="ECO:0008006" key="4">
    <source>
        <dbReference type="Google" id="ProtNLM"/>
    </source>
</evidence>
<organism evidence="2 3">
    <name type="scientific">Legionella septentrionalis</name>
    <dbReference type="NCBI Taxonomy" id="2498109"/>
    <lineage>
        <taxon>Bacteria</taxon>
        <taxon>Pseudomonadati</taxon>
        <taxon>Pseudomonadota</taxon>
        <taxon>Gammaproteobacteria</taxon>
        <taxon>Legionellales</taxon>
        <taxon>Legionellaceae</taxon>
        <taxon>Legionella</taxon>
    </lineage>
</organism>
<keyword evidence="3" id="KW-1185">Reference proteome</keyword>
<dbReference type="RefSeq" id="WP_127111045.1">
    <property type="nucleotide sequence ID" value="NZ_RZGR01000003.1"/>
</dbReference>
<evidence type="ECO:0000313" key="3">
    <source>
        <dbReference type="Proteomes" id="UP000288012"/>
    </source>
</evidence>
<comment type="caution">
    <text evidence="2">The sequence shown here is derived from an EMBL/GenBank/DDBJ whole genome shotgun (WGS) entry which is preliminary data.</text>
</comment>
<reference evidence="2 3" key="1">
    <citation type="submission" date="2018-12" db="EMBL/GenBank/DDBJ databases">
        <title>Legionella sp,whole genome shotgun sequence.</title>
        <authorList>
            <person name="Wu H."/>
        </authorList>
    </citation>
    <scope>NUCLEOTIDE SEQUENCE [LARGE SCALE GENOMIC DNA]</scope>
    <source>
        <strain evidence="3">km714</strain>
    </source>
</reference>
<protein>
    <recommendedName>
        <fullName evidence="4">SdhA, substrate of the Dot/Icm system</fullName>
    </recommendedName>
</protein>
<keyword evidence="1" id="KW-0175">Coiled coil</keyword>
<name>A0A433JLS5_9GAMM</name>
<dbReference type="Proteomes" id="UP000288012">
    <property type="component" value="Unassembled WGS sequence"/>
</dbReference>
<evidence type="ECO:0000256" key="1">
    <source>
        <dbReference type="SAM" id="Coils"/>
    </source>
</evidence>
<sequence length="1586" mass="182330">MIVELLDPYTSKYSYLQTVCKVCREHQYSKIIENYKTLVLTAIEKHYFTPKMQAYFKSVNPTGEPFTNYEEEPEQIGQIKKFVNALYYAELALKDFETVNLEDGDHKLQDLSKLYYKTSQYIFQASYLITHIDVDLFDMFAKEWEIISPVFKLFHSHAENIKEDTKNFLLKLPNFQVPHSVGKVSGIIVDQMKPHSGKIDYEFLTQFTAVIPGYLEKFSKKISEFSEKVKEQEPNLDRKTLAELQEHAFQLINSIDKLNGGDLYLTVRLLHYIYIVRHALTLSMSIIEQLGNLSDSTQDAIHTKLAEFKYKVLPEIFDSIDNLEVQFMLKPGTIAQPVMEGFRQVYASLTEYTGKMVNFASKGEQHKTIEDVEFLSYRLERTYQRIAANKKKLVSIEEAQKAATSFFRILKEQQNTHTRLVDVSVEIKKQLAFYYHYLHPYMAQMDMDLDHTILDSLSREKGVIEAIGKPLHWLPYMDYTDDIGVILGKGRKIETEKELNILFSRQRETIKFNEEINNEVISTIQQDAEVHLHPWTNKTNAFTVDASTITKNEFLLTIFNLMDGKGEAPVLSDTQASQVNSLYREKRQELLEAHTALKLFCEILNNEVHQSESSEQLLTKLDKEKKDNLYRLYRQFRYYLVRANMEGNISLDHTLEDCLQSDPTKEFGLRQGEETEISIKGILQKILPFEKGICAIGTAFLKLNDNSAGKPNLLAAEQALEVYGLCEIKIAKLKRAKEAYQEFANILARQIDRSNDGLLLESLGSYSKGKLRSLYAIFQPYLASAQIGNGMGLDQKIIESISKEKTENPVLVGTVLKEVAALSDGLTSELENLEDDCRFIKNYHLLLQAFATESKPLAKPASLSRAHHVIKHQKFSQTLTEVKVTCERFLRFFNPAILARLKPAQTGIPYPELESLDEALKESHQTLKLKRLFNCLYHLEQASINLESLSLNEKSGQFKYMVAQFKYMMAVIHAGYELFQAWKLIKALAKDPAFALIGHEILHKLQHVYTLGLSVTKPYLPQKDAQLPETSIGVGANYFINILMILPEHIIHAQKKEDLSPELLEKLQASSLASAKEIERIINSSDSLFKLFFKISPMYNLFNKLKTQLTDLALTAHDSIADHLTEIRDRVLTGILLETDRWEDQLGLMPGALSNTMKRILDEFYQGLLEPLGLASQHHINLITSTVPLQNREENVNEKIKQAKQEKARIAEQREIVKSVLNNIQMYESAAIRSNVKIFAHVQNSLHENIRRALPLFTAQSSAIVESEGLDIEGVRALLDKPINEENLEKLELLALNSLNCLAGADASQDVVIETAAEKKDYFAELAQDQEKLNNQFITDYKKDFFKKQLEIYAGKQFGLIHCGGEYQEKLKAYLYSQEDALLATIPDSGDIKDAVMKLLQNSIRHFEHRNYQHYHRLDSIRAAIANFQLYIFQINKELDESTAPEKRTLFESEKTLRVKLAHINKLQEMAENKNLSIVERIQQIRQHVKGEQFSRDMLKYHEHHNETWMWLKQCILYLFELLGLYTPPYKKHYQHLVEVTEKEQSINNLSARFGLFSTDLRGYNLPTLVEEPTPQPNVLSTLSMQ</sequence>
<dbReference type="EMBL" id="RZGR01000003">
    <property type="protein sequence ID" value="RUQ90772.1"/>
    <property type="molecule type" value="Genomic_DNA"/>
</dbReference>
<proteinExistence type="predicted"/>